<reference evidence="3" key="1">
    <citation type="submission" date="2015-11" db="EMBL/GenBank/DDBJ databases">
        <title>Complete genome sequence of a polyethylene-glycol degrader Sphingopyxis macrogoltabida 203N (NBRC 111659).</title>
        <authorList>
            <person name="Yoshiyuki O."/>
            <person name="Shouta N."/>
            <person name="Nagata Y."/>
            <person name="Numata M."/>
            <person name="Tsuchikane K."/>
            <person name="Hosoyama A."/>
            <person name="Yamazoe A."/>
            <person name="Tsuda M."/>
            <person name="Fujita N."/>
            <person name="Kawai F."/>
        </authorList>
    </citation>
    <scope>NUCLEOTIDE SEQUENCE [LARGE SCALE GENOMIC DNA]</scope>
    <source>
        <strain evidence="3">203N</strain>
    </source>
</reference>
<evidence type="ECO:0000313" key="2">
    <source>
        <dbReference type="EMBL" id="AMU91624.1"/>
    </source>
</evidence>
<dbReference type="KEGG" id="smaz:LH19_14830"/>
<protein>
    <submittedName>
        <fullName evidence="1">Uncharacterized protein</fullName>
    </submittedName>
</protein>
<name>A0A0P0DMP1_SPHMC</name>
<dbReference type="RefSeq" id="WP_054729234.1">
    <property type="nucleotide sequence ID" value="NZ_CP009429.1"/>
</dbReference>
<gene>
    <name evidence="1" type="ORF">ATM17_15405</name>
    <name evidence="2" type="ORF">ATM17_21665</name>
</gene>
<dbReference type="Proteomes" id="UP000076088">
    <property type="component" value="Chromosome"/>
</dbReference>
<dbReference type="EMBL" id="CP013344">
    <property type="protein sequence ID" value="AMU91624.1"/>
    <property type="molecule type" value="Genomic_DNA"/>
</dbReference>
<keyword evidence="3" id="KW-1185">Reference proteome</keyword>
<reference evidence="1 3" key="3">
    <citation type="journal article" date="2016" name="Genome Announc.">
        <title>Complete Genome Sequence of Sphingopyxis macrogoltabida Strain 203N (NBRC 111659), a Polyethylene Glycol Degrader.</title>
        <authorList>
            <person name="Ohtsubo Y."/>
            <person name="Nonoyama S."/>
            <person name="Nagata Y."/>
            <person name="Numata M."/>
            <person name="Tsuchikane K."/>
            <person name="Hosoyama A."/>
            <person name="Yamazoe A."/>
            <person name="Tsuda M."/>
            <person name="Fujita N."/>
            <person name="Kawai F."/>
        </authorList>
    </citation>
    <scope>NUCLEOTIDE SEQUENCE [LARGE SCALE GENOMIC DNA]</scope>
    <source>
        <strain evidence="1 3">203N</strain>
    </source>
</reference>
<sequence length="75" mass="8114">MAREDFAYIADQLSGPQQRRLLALARAGKALAWAAGDDEIAAMFLIVRYTEPFGGAFADLTGKGMAVAQRVAQQR</sequence>
<evidence type="ECO:0000313" key="3">
    <source>
        <dbReference type="Proteomes" id="UP000076088"/>
    </source>
</evidence>
<organism evidence="1 3">
    <name type="scientific">Sphingopyxis macrogoltabida</name>
    <name type="common">Sphingomonas macrogoltabidus</name>
    <dbReference type="NCBI Taxonomy" id="33050"/>
    <lineage>
        <taxon>Bacteria</taxon>
        <taxon>Pseudomonadati</taxon>
        <taxon>Pseudomonadota</taxon>
        <taxon>Alphaproteobacteria</taxon>
        <taxon>Sphingomonadales</taxon>
        <taxon>Sphingomonadaceae</taxon>
        <taxon>Sphingopyxis</taxon>
    </lineage>
</organism>
<evidence type="ECO:0000313" key="1">
    <source>
        <dbReference type="EMBL" id="AMU90409.1"/>
    </source>
</evidence>
<proteinExistence type="predicted"/>
<dbReference type="KEGG" id="smaz:LH19_21090"/>
<reference evidence="1" key="2">
    <citation type="submission" date="2015-11" db="EMBL/GenBank/DDBJ databases">
        <authorList>
            <person name="Yoshiyuki O."/>
        </authorList>
    </citation>
    <scope>NUCLEOTIDE SEQUENCE</scope>
    <source>
        <strain evidence="1">203N</strain>
    </source>
</reference>
<accession>A0A0P0DMP1</accession>
<dbReference type="AlphaFoldDB" id="A0A0P0DMP1"/>
<dbReference type="EMBL" id="CP013344">
    <property type="protein sequence ID" value="AMU90409.1"/>
    <property type="molecule type" value="Genomic_DNA"/>
</dbReference>